<organism evidence="1 2">
    <name type="scientific">Neptunomonas antarctica</name>
    <dbReference type="NCBI Taxonomy" id="619304"/>
    <lineage>
        <taxon>Bacteria</taxon>
        <taxon>Pseudomonadati</taxon>
        <taxon>Pseudomonadota</taxon>
        <taxon>Gammaproteobacteria</taxon>
        <taxon>Oceanospirillales</taxon>
        <taxon>Oceanospirillaceae</taxon>
        <taxon>Neptunomonas</taxon>
    </lineage>
</organism>
<dbReference type="Gene3D" id="3.40.50.1000">
    <property type="entry name" value="HAD superfamily/HAD-like"/>
    <property type="match status" value="1"/>
</dbReference>
<name>A0A1N7IXX0_9GAMM</name>
<sequence length="244" mass="27410">MSIVVFTDIDDTLIQTKRKCENGNGAEMAVTAIDKEAQPASFSSAGQLHFYHWCNDQRLIPVTGRNKEALDRVSLSFDTYKVIDHGAIILDKENKIEADWLQLLTRESNQWQEILDQYVEDVLAIITEQGLSLRCRVISDFGFPCYISIKGESTDLLRLDGIAERFCQQAENARVHINGKNMALLPPYACKKRAVEFLQKILIAAHSNLLFLGVGDSNSDLAFMSSCHFQVIPSVSQISQDKLL</sequence>
<dbReference type="OrthoDB" id="8746852at2"/>
<protein>
    <recommendedName>
        <fullName evidence="3">Hydroxymethylpyrimidine pyrophosphatase</fullName>
    </recommendedName>
</protein>
<dbReference type="InterPro" id="IPR023214">
    <property type="entry name" value="HAD_sf"/>
</dbReference>
<dbReference type="SUPFAM" id="SSF56784">
    <property type="entry name" value="HAD-like"/>
    <property type="match status" value="1"/>
</dbReference>
<dbReference type="Proteomes" id="UP000185999">
    <property type="component" value="Unassembled WGS sequence"/>
</dbReference>
<accession>A0A1N7IXX0</accession>
<dbReference type="InterPro" id="IPR024197">
    <property type="entry name" value="TPP-like"/>
</dbReference>
<evidence type="ECO:0000313" key="2">
    <source>
        <dbReference type="Proteomes" id="UP000185999"/>
    </source>
</evidence>
<dbReference type="STRING" id="619304.SAMN05421760_101298"/>
<gene>
    <name evidence="1" type="ORF">SAMN05421760_101298</name>
</gene>
<evidence type="ECO:0008006" key="3">
    <source>
        <dbReference type="Google" id="ProtNLM"/>
    </source>
</evidence>
<dbReference type="InterPro" id="IPR036412">
    <property type="entry name" value="HAD-like_sf"/>
</dbReference>
<dbReference type="PIRSF" id="PIRSF030802">
    <property type="entry name" value="UCP030802"/>
    <property type="match status" value="1"/>
</dbReference>
<proteinExistence type="predicted"/>
<reference evidence="2" key="1">
    <citation type="submission" date="2017-01" db="EMBL/GenBank/DDBJ databases">
        <authorList>
            <person name="Varghese N."/>
            <person name="Submissions S."/>
        </authorList>
    </citation>
    <scope>NUCLEOTIDE SEQUENCE [LARGE SCALE GENOMIC DNA]</scope>
    <source>
        <strain evidence="2">DSM 22306</strain>
    </source>
</reference>
<dbReference type="AlphaFoldDB" id="A0A1N7IXX0"/>
<dbReference type="EMBL" id="FTOE01000001">
    <property type="protein sequence ID" value="SIS41930.1"/>
    <property type="molecule type" value="Genomic_DNA"/>
</dbReference>
<evidence type="ECO:0000313" key="1">
    <source>
        <dbReference type="EMBL" id="SIS41930.1"/>
    </source>
</evidence>
<dbReference type="RefSeq" id="WP_054342513.1">
    <property type="nucleotide sequence ID" value="NZ_FTOE01000001.1"/>
</dbReference>
<keyword evidence="2" id="KW-1185">Reference proteome</keyword>